<dbReference type="GO" id="GO:0005737">
    <property type="term" value="C:cytoplasm"/>
    <property type="evidence" value="ECO:0007669"/>
    <property type="project" value="TreeGrafter"/>
</dbReference>
<proteinExistence type="predicted"/>
<feature type="domain" description="Bacterial transcriptional activator" evidence="3">
    <location>
        <begin position="95"/>
        <end position="227"/>
    </location>
</feature>
<reference evidence="4 5" key="1">
    <citation type="submission" date="2016-12" db="EMBL/GenBank/DDBJ databases">
        <title>The draft genome sequence of Actinophytocola xinjiangensis.</title>
        <authorList>
            <person name="Wang W."/>
            <person name="Yuan L."/>
        </authorList>
    </citation>
    <scope>NUCLEOTIDE SEQUENCE [LARGE SCALE GENOMIC DNA]</scope>
    <source>
        <strain evidence="4 5">CGMCC 4.4663</strain>
    </source>
</reference>
<sequence>MLRIQLFGELAAFLDGEPLDLPASRKVCGLLAWLAAHPGPHGRARLAATFWPDVPDSSARASLRSAVWVTRVALGDAAELLVTTRDTVELRGPTVDLHEFDALVAAGRLTDAERLCREELLHRFDTDWVLALREEYDGRRAAVLATLSDQAEKAGDLTAARERAHRWAVLRPLDEAAARTVIRLLLAAGERAAAVAAYRRLQTRLRAELDTDPERETTALLFGEQAAHVEPEHPAPVRHGLVGRDHELAELVAVWQQAQGGAGRTVALSGDGGIGKSRLATEVCEFAATQGALVAAGAAIGFGPAVPFGPWLELVDGLVARVGPLPRDAGWSHELARVVRVANRRPAGATEPAFDRVRFFDAVVELLGWVTRRRPLVLLLEDLQLADPSSLELTAYAGRRLVRFPALLLLTRRRLPPRPDVEGMLGALRARGTLAADLELAPLPPAAIRRLVAGPAGPRTDRIVAIAGGNPLIAIETAADPEAGLRGATRAAISRLRGPARLFVEFVATAGRDLDRTEVAALPLVGDPARAISEALGAGLLRTAGDGIGFRHALLSDAVYRDLADPLRVRLHGELAAALRTRADRRLAAEIARHLRLAGRDEQAVAHLLTAASSARAVSALAEAAAFLTEATELDPDDPDVWVELAEVQAWRGLLLQSDAAFDAALARLPSADTAAHAGAWLRRGRWLRGGIYHPRESRHSYRAALDVLDTDPADPLARAEALAGLAWAESVSGDPAAAEALLDEAETGAGHGDLLAHDLGVARGHALLRAGRFTDCITPLVAAAAAAQRAGRPDMAYSCLANAAGAAAYAGDFPLALDFAERCLPLVVPTGLLRLGVYAQSARACVLRRLGRFAEARRACDHAETLADRIGLVELEAMVRHDRGMLAHAVGDWTTAGTELAFAVDAGAPVSLPLARLHRADALARAGCAGQAETELRAAAREPVTAGDFPATLVARGSAVRARVAAARGEPARAQALLRAAERAWARCVERTGDPGAEYVAALVDLGRPPISVFVEPERELADVRAELAQARVRPT</sequence>
<dbReference type="Gene3D" id="1.25.40.10">
    <property type="entry name" value="Tetratricopeptide repeat domain"/>
    <property type="match status" value="3"/>
</dbReference>
<dbReference type="InterPro" id="IPR041664">
    <property type="entry name" value="AAA_16"/>
</dbReference>
<evidence type="ECO:0000256" key="2">
    <source>
        <dbReference type="ARBA" id="ARBA00022840"/>
    </source>
</evidence>
<evidence type="ECO:0000256" key="1">
    <source>
        <dbReference type="ARBA" id="ARBA00022741"/>
    </source>
</evidence>
<dbReference type="Proteomes" id="UP000185696">
    <property type="component" value="Unassembled WGS sequence"/>
</dbReference>
<dbReference type="InterPro" id="IPR011990">
    <property type="entry name" value="TPR-like_helical_dom_sf"/>
</dbReference>
<evidence type="ECO:0000259" key="3">
    <source>
        <dbReference type="SMART" id="SM01043"/>
    </source>
</evidence>
<name>A0A7Z0WFJ3_9PSEU</name>
<dbReference type="Gene3D" id="1.10.10.10">
    <property type="entry name" value="Winged helix-like DNA-binding domain superfamily/Winged helix DNA-binding domain"/>
    <property type="match status" value="1"/>
</dbReference>
<evidence type="ECO:0000313" key="5">
    <source>
        <dbReference type="Proteomes" id="UP000185696"/>
    </source>
</evidence>
<dbReference type="Pfam" id="PF13191">
    <property type="entry name" value="AAA_16"/>
    <property type="match status" value="1"/>
</dbReference>
<dbReference type="PANTHER" id="PTHR16305">
    <property type="entry name" value="TESTICULAR SOLUBLE ADENYLYL CYCLASE"/>
    <property type="match status" value="1"/>
</dbReference>
<dbReference type="Pfam" id="PF03704">
    <property type="entry name" value="BTAD"/>
    <property type="match status" value="1"/>
</dbReference>
<keyword evidence="2" id="KW-0067">ATP-binding</keyword>
<dbReference type="OrthoDB" id="4017436at2"/>
<keyword evidence="1" id="KW-0547">Nucleotide-binding</keyword>
<keyword evidence="5" id="KW-1185">Reference proteome</keyword>
<dbReference type="InterPro" id="IPR005158">
    <property type="entry name" value="BTAD"/>
</dbReference>
<dbReference type="RefSeq" id="WP_075137497.1">
    <property type="nucleotide sequence ID" value="NZ_MSIF01000027.1"/>
</dbReference>
<dbReference type="InterPro" id="IPR036388">
    <property type="entry name" value="WH-like_DNA-bd_sf"/>
</dbReference>
<gene>
    <name evidence="4" type="ORF">BLA60_35755</name>
</gene>
<dbReference type="PANTHER" id="PTHR16305:SF35">
    <property type="entry name" value="TRANSCRIPTIONAL ACTIVATOR DOMAIN"/>
    <property type="match status" value="1"/>
</dbReference>
<dbReference type="InterPro" id="IPR027417">
    <property type="entry name" value="P-loop_NTPase"/>
</dbReference>
<dbReference type="EMBL" id="MSIF01000027">
    <property type="protein sequence ID" value="OLF05629.1"/>
    <property type="molecule type" value="Genomic_DNA"/>
</dbReference>
<evidence type="ECO:0000313" key="4">
    <source>
        <dbReference type="EMBL" id="OLF05629.1"/>
    </source>
</evidence>
<dbReference type="SMART" id="SM01043">
    <property type="entry name" value="BTAD"/>
    <property type="match status" value="1"/>
</dbReference>
<dbReference type="SUPFAM" id="SSF52540">
    <property type="entry name" value="P-loop containing nucleoside triphosphate hydrolases"/>
    <property type="match status" value="1"/>
</dbReference>
<dbReference type="SUPFAM" id="SSF48452">
    <property type="entry name" value="TPR-like"/>
    <property type="match status" value="3"/>
</dbReference>
<accession>A0A7Z0WFJ3</accession>
<protein>
    <recommendedName>
        <fullName evidence="3">Bacterial transcriptional activator domain-containing protein</fullName>
    </recommendedName>
</protein>
<organism evidence="4 5">
    <name type="scientific">Actinophytocola xinjiangensis</name>
    <dbReference type="NCBI Taxonomy" id="485602"/>
    <lineage>
        <taxon>Bacteria</taxon>
        <taxon>Bacillati</taxon>
        <taxon>Actinomycetota</taxon>
        <taxon>Actinomycetes</taxon>
        <taxon>Pseudonocardiales</taxon>
        <taxon>Pseudonocardiaceae</taxon>
    </lineage>
</organism>
<comment type="caution">
    <text evidence="4">The sequence shown here is derived from an EMBL/GenBank/DDBJ whole genome shotgun (WGS) entry which is preliminary data.</text>
</comment>
<dbReference type="GO" id="GO:0004016">
    <property type="term" value="F:adenylate cyclase activity"/>
    <property type="evidence" value="ECO:0007669"/>
    <property type="project" value="TreeGrafter"/>
</dbReference>
<dbReference type="AlphaFoldDB" id="A0A7Z0WFJ3"/>
<dbReference type="GO" id="GO:0005524">
    <property type="term" value="F:ATP binding"/>
    <property type="evidence" value="ECO:0007669"/>
    <property type="project" value="UniProtKB-KW"/>
</dbReference>